<reference evidence="3" key="4">
    <citation type="journal article" date="2015" name="G3 (Bethesda)">
        <title>Genome sequences of three phytopathogenic species of the Magnaporthaceae family of fungi.</title>
        <authorList>
            <person name="Okagaki L.H."/>
            <person name="Nunes C.C."/>
            <person name="Sailsbery J."/>
            <person name="Clay B."/>
            <person name="Brown D."/>
            <person name="John T."/>
            <person name="Oh Y."/>
            <person name="Young N."/>
            <person name="Fitzgerald M."/>
            <person name="Haas B.J."/>
            <person name="Zeng Q."/>
            <person name="Young S."/>
            <person name="Adiconis X."/>
            <person name="Fan L."/>
            <person name="Levin J.Z."/>
            <person name="Mitchell T.K."/>
            <person name="Okubara P.A."/>
            <person name="Farman M.L."/>
            <person name="Kohn L.M."/>
            <person name="Birren B."/>
            <person name="Ma L.-J."/>
            <person name="Dean R.A."/>
        </authorList>
    </citation>
    <scope>NUCLEOTIDE SEQUENCE</scope>
    <source>
        <strain evidence="3">R3-111a-1</strain>
    </source>
</reference>
<reference evidence="2" key="3">
    <citation type="submission" date="2010-09" db="EMBL/GenBank/DDBJ databases">
        <title>Annotation of Gaeumannomyces graminis var. tritici R3-111a-1.</title>
        <authorList>
            <consortium name="The Broad Institute Genome Sequencing Platform"/>
            <person name="Ma L.-J."/>
            <person name="Dead R."/>
            <person name="Young S.K."/>
            <person name="Zeng Q."/>
            <person name="Gargeya S."/>
            <person name="Fitzgerald M."/>
            <person name="Haas B."/>
            <person name="Abouelleil A."/>
            <person name="Alvarado L."/>
            <person name="Arachchi H.M."/>
            <person name="Berlin A."/>
            <person name="Brown A."/>
            <person name="Chapman S.B."/>
            <person name="Chen Z."/>
            <person name="Dunbar C."/>
            <person name="Freedman E."/>
            <person name="Gearin G."/>
            <person name="Gellesch M."/>
            <person name="Goldberg J."/>
            <person name="Griggs A."/>
            <person name="Gujja S."/>
            <person name="Heiman D."/>
            <person name="Howarth C."/>
            <person name="Larson L."/>
            <person name="Lui A."/>
            <person name="MacDonald P.J.P."/>
            <person name="Mehta T."/>
            <person name="Montmayeur A."/>
            <person name="Murphy C."/>
            <person name="Neiman D."/>
            <person name="Pearson M."/>
            <person name="Priest M."/>
            <person name="Roberts A."/>
            <person name="Saif S."/>
            <person name="Shea T."/>
            <person name="Shenoy N."/>
            <person name="Sisk P."/>
            <person name="Stolte C."/>
            <person name="Sykes S."/>
            <person name="Yandava C."/>
            <person name="Wortman J."/>
            <person name="Nusbaum C."/>
            <person name="Birren B."/>
        </authorList>
    </citation>
    <scope>NUCLEOTIDE SEQUENCE</scope>
    <source>
        <strain evidence="2">R3-111a-1</strain>
    </source>
</reference>
<reference evidence="3" key="5">
    <citation type="submission" date="2018-04" db="UniProtKB">
        <authorList>
            <consortium name="EnsemblFungi"/>
        </authorList>
    </citation>
    <scope>IDENTIFICATION</scope>
    <source>
        <strain evidence="3">R3-111a-1</strain>
    </source>
</reference>
<dbReference type="Proteomes" id="UP000006039">
    <property type="component" value="Unassembled WGS sequence"/>
</dbReference>
<proteinExistence type="predicted"/>
<protein>
    <submittedName>
        <fullName evidence="2 3">Uncharacterized protein</fullName>
    </submittedName>
</protein>
<evidence type="ECO:0000256" key="1">
    <source>
        <dbReference type="SAM" id="MobiDB-lite"/>
    </source>
</evidence>
<keyword evidence="4" id="KW-1185">Reference proteome</keyword>
<evidence type="ECO:0000313" key="4">
    <source>
        <dbReference type="Proteomes" id="UP000006039"/>
    </source>
</evidence>
<sequence>MTLTNPSSGASGGPSSATAPRSQQAQPLKRSVQATFDAVHEGHVPQGAH</sequence>
<gene>
    <name evidence="3" type="primary">20353666</name>
    <name evidence="2" type="ORF">GGTG_13208</name>
</gene>
<evidence type="ECO:0000313" key="3">
    <source>
        <dbReference type="EnsemblFungi" id="EJT69592"/>
    </source>
</evidence>
<dbReference type="HOGENOM" id="CLU_3143164_0_0_1"/>
<reference evidence="4" key="1">
    <citation type="submission" date="2010-07" db="EMBL/GenBank/DDBJ databases">
        <title>The genome sequence of Gaeumannomyces graminis var. tritici strain R3-111a-1.</title>
        <authorList>
            <consortium name="The Broad Institute Genome Sequencing Platform"/>
            <person name="Ma L.-J."/>
            <person name="Dead R."/>
            <person name="Young S."/>
            <person name="Zeng Q."/>
            <person name="Koehrsen M."/>
            <person name="Alvarado L."/>
            <person name="Berlin A."/>
            <person name="Chapman S.B."/>
            <person name="Chen Z."/>
            <person name="Freedman E."/>
            <person name="Gellesch M."/>
            <person name="Goldberg J."/>
            <person name="Griggs A."/>
            <person name="Gujja S."/>
            <person name="Heilman E.R."/>
            <person name="Heiman D."/>
            <person name="Hepburn T."/>
            <person name="Howarth C."/>
            <person name="Jen D."/>
            <person name="Larson L."/>
            <person name="Mehta T."/>
            <person name="Neiman D."/>
            <person name="Pearson M."/>
            <person name="Roberts A."/>
            <person name="Saif S."/>
            <person name="Shea T."/>
            <person name="Shenoy N."/>
            <person name="Sisk P."/>
            <person name="Stolte C."/>
            <person name="Sykes S."/>
            <person name="Walk T."/>
            <person name="White J."/>
            <person name="Yandava C."/>
            <person name="Haas B."/>
            <person name="Nusbaum C."/>
            <person name="Birren B."/>
        </authorList>
    </citation>
    <scope>NUCLEOTIDE SEQUENCE [LARGE SCALE GENOMIC DNA]</scope>
    <source>
        <strain evidence="4">R3-111a-1</strain>
    </source>
</reference>
<accession>J3PI80</accession>
<reference evidence="2" key="2">
    <citation type="submission" date="2010-07" db="EMBL/GenBank/DDBJ databases">
        <authorList>
            <consortium name="The Broad Institute Genome Sequencing Platform"/>
            <consortium name="Broad Institute Genome Sequencing Center for Infectious Disease"/>
            <person name="Ma L.-J."/>
            <person name="Dead R."/>
            <person name="Young S."/>
            <person name="Zeng Q."/>
            <person name="Koehrsen M."/>
            <person name="Alvarado L."/>
            <person name="Berlin A."/>
            <person name="Chapman S.B."/>
            <person name="Chen Z."/>
            <person name="Freedman E."/>
            <person name="Gellesch M."/>
            <person name="Goldberg J."/>
            <person name="Griggs A."/>
            <person name="Gujja S."/>
            <person name="Heilman E.R."/>
            <person name="Heiman D."/>
            <person name="Hepburn T."/>
            <person name="Howarth C."/>
            <person name="Jen D."/>
            <person name="Larson L."/>
            <person name="Mehta T."/>
            <person name="Neiman D."/>
            <person name="Pearson M."/>
            <person name="Roberts A."/>
            <person name="Saif S."/>
            <person name="Shea T."/>
            <person name="Shenoy N."/>
            <person name="Sisk P."/>
            <person name="Stolte C."/>
            <person name="Sykes S."/>
            <person name="Walk T."/>
            <person name="White J."/>
            <person name="Yandava C."/>
            <person name="Haas B."/>
            <person name="Nusbaum C."/>
            <person name="Birren B."/>
        </authorList>
    </citation>
    <scope>NUCLEOTIDE SEQUENCE</scope>
    <source>
        <strain evidence="2">R3-111a-1</strain>
    </source>
</reference>
<feature type="region of interest" description="Disordered" evidence="1">
    <location>
        <begin position="1"/>
        <end position="49"/>
    </location>
</feature>
<dbReference type="EMBL" id="GL385404">
    <property type="protein sequence ID" value="EJT69592.1"/>
    <property type="molecule type" value="Genomic_DNA"/>
</dbReference>
<evidence type="ECO:0000313" key="2">
    <source>
        <dbReference type="EMBL" id="EJT69592.1"/>
    </source>
</evidence>
<dbReference type="VEuPathDB" id="FungiDB:GGTG_13208"/>
<dbReference type="AlphaFoldDB" id="J3PI80"/>
<name>J3PI80_GAET3</name>
<dbReference type="GeneID" id="20353666"/>
<organism evidence="2">
    <name type="scientific">Gaeumannomyces tritici (strain R3-111a-1)</name>
    <name type="common">Wheat and barley take-all root rot fungus</name>
    <name type="synonym">Gaeumannomyces graminis var. tritici</name>
    <dbReference type="NCBI Taxonomy" id="644352"/>
    <lineage>
        <taxon>Eukaryota</taxon>
        <taxon>Fungi</taxon>
        <taxon>Dikarya</taxon>
        <taxon>Ascomycota</taxon>
        <taxon>Pezizomycotina</taxon>
        <taxon>Sordariomycetes</taxon>
        <taxon>Sordariomycetidae</taxon>
        <taxon>Magnaporthales</taxon>
        <taxon>Magnaporthaceae</taxon>
        <taxon>Gaeumannomyces</taxon>
    </lineage>
</organism>
<dbReference type="EnsemblFungi" id="EJT69592">
    <property type="protein sequence ID" value="EJT69592"/>
    <property type="gene ID" value="GGTG_13208"/>
</dbReference>
<dbReference type="RefSeq" id="XP_009229377.1">
    <property type="nucleotide sequence ID" value="XM_009231113.1"/>
</dbReference>
<feature type="compositionally biased region" description="Low complexity" evidence="1">
    <location>
        <begin position="1"/>
        <end position="22"/>
    </location>
</feature>